<evidence type="ECO:0000256" key="4">
    <source>
        <dbReference type="ARBA" id="ARBA00022840"/>
    </source>
</evidence>
<protein>
    <submittedName>
        <fullName evidence="7">Phospholipid/cholesterol/gamma-HCH transport system ATP-binding protein</fullName>
    </submittedName>
</protein>
<keyword evidence="3" id="KW-0547">Nucleotide-binding</keyword>
<dbReference type="PROSITE" id="PS00211">
    <property type="entry name" value="ABC_TRANSPORTER_1"/>
    <property type="match status" value="1"/>
</dbReference>
<name>A0A1H5TW15_9HYPH</name>
<evidence type="ECO:0000256" key="1">
    <source>
        <dbReference type="ARBA" id="ARBA00005417"/>
    </source>
</evidence>
<dbReference type="InterPro" id="IPR017871">
    <property type="entry name" value="ABC_transporter-like_CS"/>
</dbReference>
<dbReference type="Gene3D" id="3.40.50.300">
    <property type="entry name" value="P-loop containing nucleotide triphosphate hydrolases"/>
    <property type="match status" value="1"/>
</dbReference>
<evidence type="ECO:0000259" key="6">
    <source>
        <dbReference type="PROSITE" id="PS50893"/>
    </source>
</evidence>
<evidence type="ECO:0000313" key="8">
    <source>
        <dbReference type="Proteomes" id="UP000236743"/>
    </source>
</evidence>
<evidence type="ECO:0000256" key="5">
    <source>
        <dbReference type="SAM" id="MobiDB-lite"/>
    </source>
</evidence>
<dbReference type="SMART" id="SM00382">
    <property type="entry name" value="AAA"/>
    <property type="match status" value="1"/>
</dbReference>
<sequence length="286" mass="30990">MSEQNAQQTGQMRHGNPTSADVAGNGEPEAVIRVRDLKVAFAEKVIMEGLDLDVMRGEILGFVGGSGQGKSVLTRTILGLVKKARGTIEVFGENVDELNQVQRRALERRFGVMFQQGALFSSLTVKQNIQVPMREYLKLSPALLDEMAMVKLDLVGLKPDAADKTPSELSGGMIKRAALARALALDPEIVFLDEPTSGLDPIGAAEFDELIMTLKQTLGLTVFMVTHDLDSLYSACDRIAALADKRVIAVGPLATMLASDHPWLKAYFGGERARARLPADQRGQSV</sequence>
<proteinExistence type="inferred from homology"/>
<dbReference type="InterPro" id="IPR003593">
    <property type="entry name" value="AAA+_ATPase"/>
</dbReference>
<keyword evidence="8" id="KW-1185">Reference proteome</keyword>
<organism evidence="7 8">
    <name type="scientific">Bosea lathyri</name>
    <dbReference type="NCBI Taxonomy" id="1036778"/>
    <lineage>
        <taxon>Bacteria</taxon>
        <taxon>Pseudomonadati</taxon>
        <taxon>Pseudomonadota</taxon>
        <taxon>Alphaproteobacteria</taxon>
        <taxon>Hyphomicrobiales</taxon>
        <taxon>Boseaceae</taxon>
        <taxon>Bosea</taxon>
    </lineage>
</organism>
<evidence type="ECO:0000256" key="2">
    <source>
        <dbReference type="ARBA" id="ARBA00022448"/>
    </source>
</evidence>
<dbReference type="PROSITE" id="PS50893">
    <property type="entry name" value="ABC_TRANSPORTER_2"/>
    <property type="match status" value="1"/>
</dbReference>
<dbReference type="SUPFAM" id="SSF52540">
    <property type="entry name" value="P-loop containing nucleoside triphosphate hydrolases"/>
    <property type="match status" value="1"/>
</dbReference>
<reference evidence="7 8" key="1">
    <citation type="submission" date="2016-10" db="EMBL/GenBank/DDBJ databases">
        <authorList>
            <person name="de Groot N.N."/>
        </authorList>
    </citation>
    <scope>NUCLEOTIDE SEQUENCE [LARGE SCALE GENOMIC DNA]</scope>
    <source>
        <strain evidence="7 8">DSM 26656</strain>
    </source>
</reference>
<dbReference type="Proteomes" id="UP000236743">
    <property type="component" value="Unassembled WGS sequence"/>
</dbReference>
<evidence type="ECO:0000313" key="7">
    <source>
        <dbReference type="EMBL" id="SEF66994.1"/>
    </source>
</evidence>
<dbReference type="Pfam" id="PF00005">
    <property type="entry name" value="ABC_tran"/>
    <property type="match status" value="1"/>
</dbReference>
<comment type="similarity">
    <text evidence="1">Belongs to the ABC transporter superfamily.</text>
</comment>
<feature type="domain" description="ABC transporter" evidence="6">
    <location>
        <begin position="32"/>
        <end position="269"/>
    </location>
</feature>
<dbReference type="EMBL" id="FNUY01000001">
    <property type="protein sequence ID" value="SEF66994.1"/>
    <property type="molecule type" value="Genomic_DNA"/>
</dbReference>
<feature type="region of interest" description="Disordered" evidence="5">
    <location>
        <begin position="1"/>
        <end position="25"/>
    </location>
</feature>
<dbReference type="PANTHER" id="PTHR43023">
    <property type="entry name" value="PROTEIN TRIGALACTOSYLDIACYLGLYCEROL 3, CHLOROPLASTIC"/>
    <property type="match status" value="1"/>
</dbReference>
<dbReference type="GO" id="GO:0016887">
    <property type="term" value="F:ATP hydrolysis activity"/>
    <property type="evidence" value="ECO:0007669"/>
    <property type="project" value="InterPro"/>
</dbReference>
<dbReference type="GO" id="GO:0005524">
    <property type="term" value="F:ATP binding"/>
    <property type="evidence" value="ECO:0007669"/>
    <property type="project" value="UniProtKB-KW"/>
</dbReference>
<feature type="compositionally biased region" description="Polar residues" evidence="5">
    <location>
        <begin position="1"/>
        <end position="19"/>
    </location>
</feature>
<dbReference type="AlphaFoldDB" id="A0A1H5TW15"/>
<accession>A0A1H5TW15</accession>
<dbReference type="InterPro" id="IPR027417">
    <property type="entry name" value="P-loop_NTPase"/>
</dbReference>
<keyword evidence="2" id="KW-0813">Transport</keyword>
<gene>
    <name evidence="7" type="ORF">SAMN04488115_101794</name>
</gene>
<keyword evidence="4 7" id="KW-0067">ATP-binding</keyword>
<evidence type="ECO:0000256" key="3">
    <source>
        <dbReference type="ARBA" id="ARBA00022741"/>
    </source>
</evidence>
<dbReference type="InterPro" id="IPR003439">
    <property type="entry name" value="ABC_transporter-like_ATP-bd"/>
</dbReference>
<dbReference type="PANTHER" id="PTHR43023:SF3">
    <property type="entry name" value="PROTEIN TRIGALACTOSYLDIACYLGLYCEROL 3, CHLOROPLASTIC"/>
    <property type="match status" value="1"/>
</dbReference>